<dbReference type="InterPro" id="IPR053023">
    <property type="entry name" value="FLAP_modulator"/>
</dbReference>
<evidence type="ECO:0000256" key="1">
    <source>
        <dbReference type="SAM" id="Phobius"/>
    </source>
</evidence>
<dbReference type="PANTHER" id="PTHR33975:SF8">
    <property type="match status" value="1"/>
</dbReference>
<reference evidence="3 4" key="1">
    <citation type="submission" date="2024-04" db="EMBL/GenBank/DDBJ databases">
        <authorList>
            <person name="Fracassetti M."/>
        </authorList>
    </citation>
    <scope>NUCLEOTIDE SEQUENCE [LARGE SCALE GENOMIC DNA]</scope>
</reference>
<dbReference type="Proteomes" id="UP001497516">
    <property type="component" value="Chromosome 6"/>
</dbReference>
<feature type="transmembrane region" description="Helical" evidence="1">
    <location>
        <begin position="58"/>
        <end position="81"/>
    </location>
</feature>
<dbReference type="GO" id="GO:0009507">
    <property type="term" value="C:chloroplast"/>
    <property type="evidence" value="ECO:0007669"/>
    <property type="project" value="TreeGrafter"/>
</dbReference>
<keyword evidence="4" id="KW-1185">Reference proteome</keyword>
<dbReference type="PANTHER" id="PTHR33975">
    <property type="entry name" value="MYELIN-ASSOCIATED OLIGODENDROCYTE BASIC PROTEIN"/>
    <property type="match status" value="1"/>
</dbReference>
<dbReference type="AlphaFoldDB" id="A0AAV2FFJ9"/>
<evidence type="ECO:0000256" key="2">
    <source>
        <dbReference type="SAM" id="SignalP"/>
    </source>
</evidence>
<dbReference type="Pfam" id="PF07466">
    <property type="entry name" value="DUF1517"/>
    <property type="match status" value="1"/>
</dbReference>
<dbReference type="EMBL" id="OZ034819">
    <property type="protein sequence ID" value="CAL1396759.1"/>
    <property type="molecule type" value="Genomic_DNA"/>
</dbReference>
<sequence length="263" mass="29008">MASGFSSATNLAAAMALFFFILLASAHTSSPVPPSSSAPPPLPDDDDVITLKDIKTTYLMPTLVLFVFICFTLACLCISVGGSNETVLKVQVVLSARAGDTGRVLRDIFANTNRPEPMTSSKKTVLKEIINALLEHQSSFIYGSSTSVKGKPSDDLWPLKGMVREEERKLRIEREYVYNNLLVPKLAPKQDKDYTVVVIMVHAEGDHKLPAVSSSVDVKEALNYLETKLFSRVLDVEVMWVYQDPLRIVELLDGYPDLNSILA</sequence>
<name>A0AAV2FFJ9_9ROSI</name>
<keyword evidence="1" id="KW-0812">Transmembrane</keyword>
<accession>A0AAV2FFJ9</accession>
<organism evidence="3 4">
    <name type="scientific">Linum trigynum</name>
    <dbReference type="NCBI Taxonomy" id="586398"/>
    <lineage>
        <taxon>Eukaryota</taxon>
        <taxon>Viridiplantae</taxon>
        <taxon>Streptophyta</taxon>
        <taxon>Embryophyta</taxon>
        <taxon>Tracheophyta</taxon>
        <taxon>Spermatophyta</taxon>
        <taxon>Magnoliopsida</taxon>
        <taxon>eudicotyledons</taxon>
        <taxon>Gunneridae</taxon>
        <taxon>Pentapetalae</taxon>
        <taxon>rosids</taxon>
        <taxon>fabids</taxon>
        <taxon>Malpighiales</taxon>
        <taxon>Linaceae</taxon>
        <taxon>Linum</taxon>
    </lineage>
</organism>
<feature type="signal peptide" evidence="2">
    <location>
        <begin position="1"/>
        <end position="26"/>
    </location>
</feature>
<keyword evidence="1" id="KW-1133">Transmembrane helix</keyword>
<protein>
    <submittedName>
        <fullName evidence="3">Uncharacterized protein</fullName>
    </submittedName>
</protein>
<keyword evidence="2" id="KW-0732">Signal</keyword>
<keyword evidence="1" id="KW-0472">Membrane</keyword>
<proteinExistence type="predicted"/>
<gene>
    <name evidence="3" type="ORF">LTRI10_LOCUS37107</name>
</gene>
<evidence type="ECO:0000313" key="4">
    <source>
        <dbReference type="Proteomes" id="UP001497516"/>
    </source>
</evidence>
<feature type="chain" id="PRO_5043584439" evidence="2">
    <location>
        <begin position="27"/>
        <end position="263"/>
    </location>
</feature>
<dbReference type="InterPro" id="IPR010903">
    <property type="entry name" value="DUF1517"/>
</dbReference>
<evidence type="ECO:0000313" key="3">
    <source>
        <dbReference type="EMBL" id="CAL1396759.1"/>
    </source>
</evidence>